<proteinExistence type="predicted"/>
<organism evidence="2 3">
    <name type="scientific">Paraburkholderia podalyriae</name>
    <dbReference type="NCBI Taxonomy" id="1938811"/>
    <lineage>
        <taxon>Bacteria</taxon>
        <taxon>Pseudomonadati</taxon>
        <taxon>Pseudomonadota</taxon>
        <taxon>Betaproteobacteria</taxon>
        <taxon>Burkholderiales</taxon>
        <taxon>Burkholderiaceae</taxon>
        <taxon>Paraburkholderia</taxon>
    </lineage>
</organism>
<keyword evidence="3" id="KW-1185">Reference proteome</keyword>
<dbReference type="EMBL" id="VZQQ01000037">
    <property type="protein sequence ID" value="MBC8750721.1"/>
    <property type="molecule type" value="Genomic_DNA"/>
</dbReference>
<protein>
    <recommendedName>
        <fullName evidence="1">ImpA N-terminal domain-containing protein</fullName>
    </recommendedName>
</protein>
<feature type="domain" description="ImpA N-terminal" evidence="1">
    <location>
        <begin position="16"/>
        <end position="134"/>
    </location>
</feature>
<dbReference type="PANTHER" id="PTHR37951:SF1">
    <property type="entry name" value="TYPE VI SECRETION SYSTEM COMPONENT TSSA1"/>
    <property type="match status" value="1"/>
</dbReference>
<dbReference type="Proteomes" id="UP000736373">
    <property type="component" value="Unassembled WGS sequence"/>
</dbReference>
<dbReference type="InterPro" id="IPR017740">
    <property type="entry name" value="TssA-like"/>
</dbReference>
<evidence type="ECO:0000259" key="1">
    <source>
        <dbReference type="Pfam" id="PF06812"/>
    </source>
</evidence>
<name>A0ABR7PWT5_9BURK</name>
<comment type="caution">
    <text evidence="2">The sequence shown here is derived from an EMBL/GenBank/DDBJ whole genome shotgun (WGS) entry which is preliminary data.</text>
</comment>
<reference evidence="2 3" key="1">
    <citation type="submission" date="2019-09" db="EMBL/GenBank/DDBJ databases">
        <title>Paraburkholderia podalyriae sp. nov., A South African Podalyria-associated rhizobium.</title>
        <authorList>
            <person name="Mavima L."/>
            <person name="Beukes C.W."/>
            <person name="Palmer M."/>
            <person name="De Meyer S.E."/>
            <person name="James E.K."/>
            <person name="Maluk M."/>
            <person name="Avontuur J.R."/>
            <person name="Chan W.Y."/>
            <person name="Venter S.N."/>
            <person name="Steenkamp E.T."/>
        </authorList>
    </citation>
    <scope>NUCLEOTIDE SEQUENCE [LARGE SCALE GENOMIC DNA]</scope>
    <source>
        <strain evidence="2 3">WC7.3b</strain>
    </source>
</reference>
<dbReference type="PANTHER" id="PTHR37951">
    <property type="entry name" value="CYTOPLASMIC PROTEIN-RELATED"/>
    <property type="match status" value="1"/>
</dbReference>
<dbReference type="Pfam" id="PF06812">
    <property type="entry name" value="ImpA_N"/>
    <property type="match status" value="1"/>
</dbReference>
<dbReference type="InterPro" id="IPR010657">
    <property type="entry name" value="ImpA_N"/>
</dbReference>
<gene>
    <name evidence="2" type="ORF">F6X42_30290</name>
</gene>
<evidence type="ECO:0000313" key="2">
    <source>
        <dbReference type="EMBL" id="MBC8750721.1"/>
    </source>
</evidence>
<accession>A0ABR7PWT5</accession>
<dbReference type="RefSeq" id="WP_187637660.1">
    <property type="nucleotide sequence ID" value="NZ_VZQQ01000037.1"/>
</dbReference>
<sequence length="359" mass="38858">MNANTPAAMLRFADLLEPVSADMRCGPDLEYDPAFVMLEAAAAPRAEAQYGDFVDVPPPANWAEIERDCRALLLRTKDIRLAVILLRCRTRLDGAAGLRDGLAFLMAMFECYGEALHPLPVIEGKRDPAMFANAVGGLVDPDGALADARDIPMPRAAGLQLHVRDIEKSFATPHQKDALAPESVVRMLKEWWGRRDTTLAALVEAQCLTQRIASWCDETLGVDAPDLGPLCRALQPFTQNQVYGGGASVPAAARAVREPDDDTVPGSAPPAVAAATLPRSDAPADVPADVPIAAAPSPMDRWSALAAIQETRMWFEQNEPSSPVIVLLRQSERMVGKRFSELAHIIPADLLAKWDEIDS</sequence>
<evidence type="ECO:0000313" key="3">
    <source>
        <dbReference type="Proteomes" id="UP000736373"/>
    </source>
</evidence>